<dbReference type="SUPFAM" id="SSF47413">
    <property type="entry name" value="lambda repressor-like DNA-binding domains"/>
    <property type="match status" value="1"/>
</dbReference>
<name>A0A239F0T3_9ACTN</name>
<protein>
    <recommendedName>
        <fullName evidence="1">HTH cro/C1-type domain-containing protein</fullName>
    </recommendedName>
</protein>
<dbReference type="AlphaFoldDB" id="A0A239F0T3"/>
<dbReference type="PROSITE" id="PS50943">
    <property type="entry name" value="HTH_CROC1"/>
    <property type="match status" value="1"/>
</dbReference>
<gene>
    <name evidence="2" type="ORF">SAMN06264365_11720</name>
</gene>
<dbReference type="Proteomes" id="UP000198415">
    <property type="component" value="Unassembled WGS sequence"/>
</dbReference>
<sequence>MTGGSGAGALAQRIDKLFKTVKPKGREFTYEEVAQGCEAIGGSFSKTYVWQLRTGLRENPTKRHLEALAAFFGVPVGYFFDDEAAARIDEQIELAIALRDASVRDIALRTMSMDEATRRSIAQIVREVGNIRGNLRGEQREDGTSG</sequence>
<feature type="domain" description="HTH cro/C1-type" evidence="1">
    <location>
        <begin position="45"/>
        <end position="79"/>
    </location>
</feature>
<dbReference type="RefSeq" id="WP_179277377.1">
    <property type="nucleotide sequence ID" value="NZ_BOMU01000082.1"/>
</dbReference>
<evidence type="ECO:0000313" key="2">
    <source>
        <dbReference type="EMBL" id="SNS50445.1"/>
    </source>
</evidence>
<organism evidence="2 3">
    <name type="scientific">Actinoplanes regularis</name>
    <dbReference type="NCBI Taxonomy" id="52697"/>
    <lineage>
        <taxon>Bacteria</taxon>
        <taxon>Bacillati</taxon>
        <taxon>Actinomycetota</taxon>
        <taxon>Actinomycetes</taxon>
        <taxon>Micromonosporales</taxon>
        <taxon>Micromonosporaceae</taxon>
        <taxon>Actinoplanes</taxon>
    </lineage>
</organism>
<dbReference type="InterPro" id="IPR010982">
    <property type="entry name" value="Lambda_DNA-bd_dom_sf"/>
</dbReference>
<dbReference type="Gene3D" id="1.10.260.40">
    <property type="entry name" value="lambda repressor-like DNA-binding domains"/>
    <property type="match status" value="1"/>
</dbReference>
<dbReference type="InterPro" id="IPR001387">
    <property type="entry name" value="Cro/C1-type_HTH"/>
</dbReference>
<keyword evidence="3" id="KW-1185">Reference proteome</keyword>
<dbReference type="EMBL" id="FZNR01000017">
    <property type="protein sequence ID" value="SNS50445.1"/>
    <property type="molecule type" value="Genomic_DNA"/>
</dbReference>
<accession>A0A239F0T3</accession>
<reference evidence="2 3" key="1">
    <citation type="submission" date="2017-06" db="EMBL/GenBank/DDBJ databases">
        <authorList>
            <person name="Kim H.J."/>
            <person name="Triplett B.A."/>
        </authorList>
    </citation>
    <scope>NUCLEOTIDE SEQUENCE [LARGE SCALE GENOMIC DNA]</scope>
    <source>
        <strain evidence="2 3">DSM 43151</strain>
    </source>
</reference>
<evidence type="ECO:0000313" key="3">
    <source>
        <dbReference type="Proteomes" id="UP000198415"/>
    </source>
</evidence>
<evidence type="ECO:0000259" key="1">
    <source>
        <dbReference type="PROSITE" id="PS50943"/>
    </source>
</evidence>
<proteinExistence type="predicted"/>
<dbReference type="GO" id="GO:0003677">
    <property type="term" value="F:DNA binding"/>
    <property type="evidence" value="ECO:0007669"/>
    <property type="project" value="InterPro"/>
</dbReference>